<evidence type="ECO:0000313" key="6">
    <source>
        <dbReference type="Proteomes" id="UP000006643"/>
    </source>
</evidence>
<keyword evidence="6" id="KW-1185">Reference proteome</keyword>
<gene>
    <name evidence="5" type="ORF">PITG_22154</name>
</gene>
<evidence type="ECO:0000313" key="5">
    <source>
        <dbReference type="EMBL" id="EEY55099.1"/>
    </source>
</evidence>
<dbReference type="VEuPathDB" id="FungiDB:PITG_22154"/>
<dbReference type="GO" id="GO:0005576">
    <property type="term" value="C:extracellular region"/>
    <property type="evidence" value="ECO:0007669"/>
    <property type="project" value="UniProtKB-SubCell"/>
</dbReference>
<dbReference type="SUPFAM" id="SSF50494">
    <property type="entry name" value="Trypsin-like serine proteases"/>
    <property type="match status" value="1"/>
</dbReference>
<protein>
    <submittedName>
        <fullName evidence="5">Crinkler (CRN) family protein, putative</fullName>
    </submittedName>
</protein>
<evidence type="ECO:0000256" key="3">
    <source>
        <dbReference type="ARBA" id="ARBA00022525"/>
    </source>
</evidence>
<evidence type="ECO:0000256" key="1">
    <source>
        <dbReference type="ARBA" id="ARBA00004340"/>
    </source>
</evidence>
<dbReference type="Pfam" id="PF20147">
    <property type="entry name" value="Crinkler"/>
    <property type="match status" value="1"/>
</dbReference>
<sequence length="404" mass="45172">MTEETEVKLRCGVYGEGSVFFIEIKRNADVDALQKAIFAKIRYSECYKLAASDLTLYLARKEGETVWLEDYRHVKDILQGGICTGYDKMRPSWKLNKTELFGPSFTPGDEEIHVLVELPTKKTREWSAEELSTVDPQVQRKVWKSAVRVSSDDVCSGSALVVDRTATHVYLLTNLHLWVDKAFTDDLSADFNKEIKQYLRLHPGMESSGTKRKAVADASELSRKFSRTSQRKAPFLSDKPQVVIEQYFPDSRTLEKVLRFSLDSGVCWSSSAAFDFAIFKVAAPQDVQLTPCKMSTKVYPTMDVHVFGFPGALPDHQVHRYAIIPATVTGWNQNQMTLSSLPAPGLSGSAIVCTKRGVLVGYIGGGFDGSTKNERYQSYGFTLRGIPPDLPSRLPPADEDETKE</sequence>
<organism evidence="5 6">
    <name type="scientific">Phytophthora infestans (strain T30-4)</name>
    <name type="common">Potato late blight agent</name>
    <dbReference type="NCBI Taxonomy" id="403677"/>
    <lineage>
        <taxon>Eukaryota</taxon>
        <taxon>Sar</taxon>
        <taxon>Stramenopiles</taxon>
        <taxon>Oomycota</taxon>
        <taxon>Peronosporomycetes</taxon>
        <taxon>Peronosporales</taxon>
        <taxon>Peronosporaceae</taxon>
        <taxon>Phytophthora</taxon>
    </lineage>
</organism>
<dbReference type="InterPro" id="IPR009003">
    <property type="entry name" value="Peptidase_S1_PA"/>
</dbReference>
<comment type="subcellular location">
    <subcellularLocation>
        <location evidence="1">Host cell</location>
    </subcellularLocation>
    <subcellularLocation>
        <location evidence="2">Secreted</location>
    </subcellularLocation>
</comment>
<dbReference type="HOGENOM" id="CLU_661351_0_0_1"/>
<dbReference type="AlphaFoldDB" id="D0RLX4"/>
<dbReference type="KEGG" id="pif:PITG_22154"/>
<dbReference type="eggNOG" id="ENOG502SN4N">
    <property type="taxonomic scope" value="Eukaryota"/>
</dbReference>
<name>D0RLX4_PHYIT</name>
<reference evidence="6" key="1">
    <citation type="journal article" date="2009" name="Nature">
        <title>Genome sequence and analysis of the Irish potato famine pathogen Phytophthora infestans.</title>
        <authorList>
            <consortium name="The Broad Institute Genome Sequencing Platform"/>
            <person name="Haas B.J."/>
            <person name="Kamoun S."/>
            <person name="Zody M.C."/>
            <person name="Jiang R.H."/>
            <person name="Handsaker R.E."/>
            <person name="Cano L.M."/>
            <person name="Grabherr M."/>
            <person name="Kodira C.D."/>
            <person name="Raffaele S."/>
            <person name="Torto-Alalibo T."/>
            <person name="Bozkurt T.O."/>
            <person name="Ah-Fong A.M."/>
            <person name="Alvarado L."/>
            <person name="Anderson V.L."/>
            <person name="Armstrong M.R."/>
            <person name="Avrova A."/>
            <person name="Baxter L."/>
            <person name="Beynon J."/>
            <person name="Boevink P.C."/>
            <person name="Bollmann S.R."/>
            <person name="Bos J.I."/>
            <person name="Bulone V."/>
            <person name="Cai G."/>
            <person name="Cakir C."/>
            <person name="Carrington J.C."/>
            <person name="Chawner M."/>
            <person name="Conti L."/>
            <person name="Costanzo S."/>
            <person name="Ewan R."/>
            <person name="Fahlgren N."/>
            <person name="Fischbach M.A."/>
            <person name="Fugelstad J."/>
            <person name="Gilroy E.M."/>
            <person name="Gnerre S."/>
            <person name="Green P.J."/>
            <person name="Grenville-Briggs L.J."/>
            <person name="Griffith J."/>
            <person name="Grunwald N.J."/>
            <person name="Horn K."/>
            <person name="Horner N.R."/>
            <person name="Hu C.H."/>
            <person name="Huitema E."/>
            <person name="Jeong D.H."/>
            <person name="Jones A.M."/>
            <person name="Jones J.D."/>
            <person name="Jones R.W."/>
            <person name="Karlsson E.K."/>
            <person name="Kunjeti S.G."/>
            <person name="Lamour K."/>
            <person name="Liu Z."/>
            <person name="Ma L."/>
            <person name="Maclean D."/>
            <person name="Chibucos M.C."/>
            <person name="McDonald H."/>
            <person name="McWalters J."/>
            <person name="Meijer H.J."/>
            <person name="Morgan W."/>
            <person name="Morris P.F."/>
            <person name="Munro C.A."/>
            <person name="O'Neill K."/>
            <person name="Ospina-Giraldo M."/>
            <person name="Pinzon A."/>
            <person name="Pritchard L."/>
            <person name="Ramsahoye B."/>
            <person name="Ren Q."/>
            <person name="Restrepo S."/>
            <person name="Roy S."/>
            <person name="Sadanandom A."/>
            <person name="Savidor A."/>
            <person name="Schornack S."/>
            <person name="Schwartz D.C."/>
            <person name="Schumann U.D."/>
            <person name="Schwessinger B."/>
            <person name="Seyer L."/>
            <person name="Sharpe T."/>
            <person name="Silvar C."/>
            <person name="Song J."/>
            <person name="Studholme D.J."/>
            <person name="Sykes S."/>
            <person name="Thines M."/>
            <person name="van de Vondervoort P.J."/>
            <person name="Phuntumart V."/>
            <person name="Wawra S."/>
            <person name="Weide R."/>
            <person name="Win J."/>
            <person name="Young C."/>
            <person name="Zhou S."/>
            <person name="Fry W."/>
            <person name="Meyers B.C."/>
            <person name="van West P."/>
            <person name="Ristaino J."/>
            <person name="Govers F."/>
            <person name="Birch P.R."/>
            <person name="Whisson S.C."/>
            <person name="Judelson H.S."/>
            <person name="Nusbaum C."/>
        </authorList>
    </citation>
    <scope>NUCLEOTIDE SEQUENCE [LARGE SCALE GENOMIC DNA]</scope>
    <source>
        <strain evidence="6">T30-4</strain>
    </source>
</reference>
<accession>D0RLX4</accession>
<dbReference type="OrthoDB" id="125368at2759"/>
<dbReference type="GeneID" id="9468485"/>
<keyword evidence="3" id="KW-0964">Secreted</keyword>
<evidence type="ECO:0000256" key="2">
    <source>
        <dbReference type="ARBA" id="ARBA00004613"/>
    </source>
</evidence>
<dbReference type="RefSeq" id="XP_002909956.1">
    <property type="nucleotide sequence ID" value="XM_002909910.1"/>
</dbReference>
<dbReference type="EMBL" id="GG688953">
    <property type="protein sequence ID" value="EEY55099.1"/>
    <property type="molecule type" value="Genomic_DNA"/>
</dbReference>
<evidence type="ECO:0000259" key="4">
    <source>
        <dbReference type="Pfam" id="PF20147"/>
    </source>
</evidence>
<proteinExistence type="predicted"/>
<dbReference type="GO" id="GO:0043657">
    <property type="term" value="C:host cell"/>
    <property type="evidence" value="ECO:0007669"/>
    <property type="project" value="UniProtKB-SubCell"/>
</dbReference>
<dbReference type="InterPro" id="IPR045379">
    <property type="entry name" value="Crinkler_N"/>
</dbReference>
<dbReference type="InParanoid" id="D0RLX4"/>
<dbReference type="Proteomes" id="UP000006643">
    <property type="component" value="Unassembled WGS sequence"/>
</dbReference>
<feature type="domain" description="Crinkler effector protein N-terminal" evidence="4">
    <location>
        <begin position="7"/>
        <end position="117"/>
    </location>
</feature>